<dbReference type="Proteomes" id="UP001458415">
    <property type="component" value="Unassembled WGS sequence"/>
</dbReference>
<evidence type="ECO:0000313" key="3">
    <source>
        <dbReference type="Proteomes" id="UP001458415"/>
    </source>
</evidence>
<dbReference type="EMBL" id="JBEPCU010001459">
    <property type="protein sequence ID" value="MER6983658.1"/>
    <property type="molecule type" value="Genomic_DNA"/>
</dbReference>
<organism evidence="2 3">
    <name type="scientific">Streptomyces carpinensis</name>
    <dbReference type="NCBI Taxonomy" id="66369"/>
    <lineage>
        <taxon>Bacteria</taxon>
        <taxon>Bacillati</taxon>
        <taxon>Actinomycetota</taxon>
        <taxon>Actinomycetes</taxon>
        <taxon>Kitasatosporales</taxon>
        <taxon>Streptomycetaceae</taxon>
        <taxon>Streptomyces</taxon>
    </lineage>
</organism>
<reference evidence="2 3" key="1">
    <citation type="submission" date="2024-06" db="EMBL/GenBank/DDBJ databases">
        <title>The Natural Products Discovery Center: Release of the First 8490 Sequenced Strains for Exploring Actinobacteria Biosynthetic Diversity.</title>
        <authorList>
            <person name="Kalkreuter E."/>
            <person name="Kautsar S.A."/>
            <person name="Yang D."/>
            <person name="Bader C.D."/>
            <person name="Teijaro C.N."/>
            <person name="Fluegel L."/>
            <person name="Davis C.M."/>
            <person name="Simpson J.R."/>
            <person name="Lauterbach L."/>
            <person name="Steele A.D."/>
            <person name="Gui C."/>
            <person name="Meng S."/>
            <person name="Li G."/>
            <person name="Viehrig K."/>
            <person name="Ye F."/>
            <person name="Su P."/>
            <person name="Kiefer A.F."/>
            <person name="Nichols A."/>
            <person name="Cepeda A.J."/>
            <person name="Yan W."/>
            <person name="Fan B."/>
            <person name="Jiang Y."/>
            <person name="Adhikari A."/>
            <person name="Zheng C.-J."/>
            <person name="Schuster L."/>
            <person name="Cowan T.M."/>
            <person name="Smanski M.J."/>
            <person name="Chevrette M.G."/>
            <person name="De Carvalho L.P.S."/>
            <person name="Shen B."/>
        </authorList>
    </citation>
    <scope>NUCLEOTIDE SEQUENCE [LARGE SCALE GENOMIC DNA]</scope>
    <source>
        <strain evidence="2 3">NPDC000634</strain>
    </source>
</reference>
<proteinExistence type="predicted"/>
<protein>
    <submittedName>
        <fullName evidence="2">Uncharacterized protein</fullName>
    </submittedName>
</protein>
<feature type="non-terminal residue" evidence="2">
    <location>
        <position position="133"/>
    </location>
</feature>
<feature type="compositionally biased region" description="Pro residues" evidence="1">
    <location>
        <begin position="93"/>
        <end position="106"/>
    </location>
</feature>
<comment type="caution">
    <text evidence="2">The sequence shown here is derived from an EMBL/GenBank/DDBJ whole genome shotgun (WGS) entry which is preliminary data.</text>
</comment>
<feature type="region of interest" description="Disordered" evidence="1">
    <location>
        <begin position="1"/>
        <end position="118"/>
    </location>
</feature>
<sequence length="133" mass="12896">MPPRAEEDGSVTVGSGETGDGGEDAGGGSGAADVCGGGGTGSVGVGAPGFGGTPRLPGGGVDAPPVADGEADADGDPSFCPFSFSPCPCSERPSPPARPASPPEIAVPPAGASPPRRLKKLRADLRQKERYVA</sequence>
<name>A0ABV1WIJ4_9ACTN</name>
<evidence type="ECO:0000256" key="1">
    <source>
        <dbReference type="SAM" id="MobiDB-lite"/>
    </source>
</evidence>
<keyword evidence="3" id="KW-1185">Reference proteome</keyword>
<accession>A0ABV1WIJ4</accession>
<feature type="compositionally biased region" description="Low complexity" evidence="1">
    <location>
        <begin position="77"/>
        <end position="92"/>
    </location>
</feature>
<evidence type="ECO:0000313" key="2">
    <source>
        <dbReference type="EMBL" id="MER6983658.1"/>
    </source>
</evidence>
<feature type="compositionally biased region" description="Gly residues" evidence="1">
    <location>
        <begin position="16"/>
        <end position="61"/>
    </location>
</feature>
<gene>
    <name evidence="2" type="ORF">ABT317_43575</name>
</gene>